<keyword evidence="4" id="KW-0645">Protease</keyword>
<feature type="transmembrane region" description="Helical" evidence="2">
    <location>
        <begin position="186"/>
        <end position="205"/>
    </location>
</feature>
<proteinExistence type="inferred from homology"/>
<dbReference type="GO" id="GO:0080120">
    <property type="term" value="P:CAAX-box protein maturation"/>
    <property type="evidence" value="ECO:0007669"/>
    <property type="project" value="UniProtKB-ARBA"/>
</dbReference>
<dbReference type="InterPro" id="IPR003675">
    <property type="entry name" value="Rce1/LyrA-like_dom"/>
</dbReference>
<dbReference type="Proteomes" id="UP000323274">
    <property type="component" value="Unassembled WGS sequence"/>
</dbReference>
<dbReference type="GO" id="GO:0004175">
    <property type="term" value="F:endopeptidase activity"/>
    <property type="evidence" value="ECO:0007669"/>
    <property type="project" value="UniProtKB-ARBA"/>
</dbReference>
<dbReference type="Pfam" id="PF02517">
    <property type="entry name" value="Rce1-like"/>
    <property type="match status" value="1"/>
</dbReference>
<feature type="transmembrane region" description="Helical" evidence="2">
    <location>
        <begin position="21"/>
        <end position="42"/>
    </location>
</feature>
<evidence type="ECO:0000256" key="1">
    <source>
        <dbReference type="ARBA" id="ARBA00009067"/>
    </source>
</evidence>
<evidence type="ECO:0000259" key="3">
    <source>
        <dbReference type="Pfam" id="PF02517"/>
    </source>
</evidence>
<feature type="transmembrane region" description="Helical" evidence="2">
    <location>
        <begin position="48"/>
        <end position="66"/>
    </location>
</feature>
<keyword evidence="4" id="KW-0378">Hydrolase</keyword>
<evidence type="ECO:0000313" key="5">
    <source>
        <dbReference type="Proteomes" id="UP000323274"/>
    </source>
</evidence>
<dbReference type="PANTHER" id="PTHR36435">
    <property type="entry name" value="SLR1288 PROTEIN"/>
    <property type="match status" value="1"/>
</dbReference>
<comment type="similarity">
    <text evidence="1">Belongs to the UPF0177 family.</text>
</comment>
<gene>
    <name evidence="4" type="ORF">LCIT_15240</name>
</gene>
<keyword evidence="2" id="KW-1133">Transmembrane helix</keyword>
<organism evidence="4 5">
    <name type="scientific">Leuconostoc citreum</name>
    <dbReference type="NCBI Taxonomy" id="33964"/>
    <lineage>
        <taxon>Bacteria</taxon>
        <taxon>Bacillati</taxon>
        <taxon>Bacillota</taxon>
        <taxon>Bacilli</taxon>
        <taxon>Lactobacillales</taxon>
        <taxon>Lactobacillaceae</taxon>
        <taxon>Leuconostoc</taxon>
    </lineage>
</organism>
<reference evidence="4 5" key="1">
    <citation type="submission" date="2019-04" db="EMBL/GenBank/DDBJ databases">
        <title>A pseudo-fructophilic Leuconostoc citreum strain F192-5 isolated from peel of satsuma mandarin: the first report for isolation and characterization of strain-dependent fructophilic-like characteristics.</title>
        <authorList>
            <person name="Maeno S."/>
            <person name="Tanizawa Y."/>
            <person name="Kajikawa A."/>
            <person name="Kanesaki Y."/>
            <person name="Kubota E."/>
            <person name="Arita M."/>
            <person name="Leon D."/>
            <person name="Endo A."/>
        </authorList>
    </citation>
    <scope>NUCLEOTIDE SEQUENCE [LARGE SCALE GENOMIC DNA]</scope>
    <source>
        <strain evidence="4 5">F192-5</strain>
    </source>
</reference>
<evidence type="ECO:0000313" key="4">
    <source>
        <dbReference type="EMBL" id="GDZ84282.1"/>
    </source>
</evidence>
<dbReference type="PANTHER" id="PTHR36435:SF1">
    <property type="entry name" value="CAAX AMINO TERMINAL PROTEASE FAMILY PROTEIN"/>
    <property type="match status" value="1"/>
</dbReference>
<dbReference type="RefSeq" id="WP_004905119.1">
    <property type="nucleotide sequence ID" value="NZ_BJJW01000009.1"/>
</dbReference>
<dbReference type="AlphaFoldDB" id="A0A5A5U2R3"/>
<feature type="domain" description="CAAX prenyl protease 2/Lysostaphin resistance protein A-like" evidence="3">
    <location>
        <begin position="135"/>
        <end position="222"/>
    </location>
</feature>
<feature type="transmembrane region" description="Helical" evidence="2">
    <location>
        <begin position="128"/>
        <end position="149"/>
    </location>
</feature>
<keyword evidence="2" id="KW-0472">Membrane</keyword>
<name>A0A5A5U2R3_LEUCI</name>
<dbReference type="GO" id="GO:0006508">
    <property type="term" value="P:proteolysis"/>
    <property type="evidence" value="ECO:0007669"/>
    <property type="project" value="UniProtKB-KW"/>
</dbReference>
<evidence type="ECO:0000256" key="2">
    <source>
        <dbReference type="SAM" id="Phobius"/>
    </source>
</evidence>
<dbReference type="PROSITE" id="PS51257">
    <property type="entry name" value="PROKAR_LIPOPROTEIN"/>
    <property type="match status" value="1"/>
</dbReference>
<sequence length="226" mass="25863">MFGNREKFIEKSKQGVGILTVTILIVMIVSCQGIFLGCLLIPRITLLLQISFTGLNVLFGVLLAYVGYSYLLRRQITIFERLNWKKLLVSVGAFLLVLLGTYVLHHFFGKQVETSDNQEILDEMLGRVSQGLPLFFVQVSMIIIGPIVEEIYFRGILFYESRMFGTIFQAIWPTIIFALVHGPANLYQWSIYLIMSTGFMAVRLITKKLQYAILTHMLNNFFAVLF</sequence>
<protein>
    <submittedName>
        <fullName evidence="4">CAAX amino protease</fullName>
    </submittedName>
</protein>
<comment type="caution">
    <text evidence="4">The sequence shown here is derived from an EMBL/GenBank/DDBJ whole genome shotgun (WGS) entry which is preliminary data.</text>
</comment>
<feature type="transmembrane region" description="Helical" evidence="2">
    <location>
        <begin position="161"/>
        <end position="180"/>
    </location>
</feature>
<dbReference type="InterPro" id="IPR052710">
    <property type="entry name" value="CAAX_protease"/>
</dbReference>
<accession>A0A5A5U2R3</accession>
<keyword evidence="2" id="KW-0812">Transmembrane</keyword>
<dbReference type="EMBL" id="BJJW01000009">
    <property type="protein sequence ID" value="GDZ84282.1"/>
    <property type="molecule type" value="Genomic_DNA"/>
</dbReference>
<feature type="transmembrane region" description="Helical" evidence="2">
    <location>
        <begin position="87"/>
        <end position="108"/>
    </location>
</feature>